<comment type="caution">
    <text evidence="6">The sequence shown here is derived from an EMBL/GenBank/DDBJ whole genome shotgun (WGS) entry which is preliminary data.</text>
</comment>
<proteinExistence type="predicted"/>
<evidence type="ECO:0000256" key="2">
    <source>
        <dbReference type="ARBA" id="ARBA00022617"/>
    </source>
</evidence>
<sequence length="137" mass="15730">MSKKDVLERADIEDIVARFYQAMLDDPIIGYIFTDVAKVDLAHHLPVIVNFWTDIIFKSKNYTGNPLRKHHELHQKIPLTPGHFTRWLYLFNKAVDASHAGENCEAMKRRAEMVAKSISAAVGQQKRQDMTLVLPKD</sequence>
<dbReference type="InParanoid" id="A0A395JID9"/>
<dbReference type="InterPro" id="IPR012292">
    <property type="entry name" value="Globin/Proto"/>
</dbReference>
<evidence type="ECO:0000313" key="7">
    <source>
        <dbReference type="Proteomes" id="UP000253083"/>
    </source>
</evidence>
<dbReference type="GO" id="GO:0019825">
    <property type="term" value="F:oxygen binding"/>
    <property type="evidence" value="ECO:0007669"/>
    <property type="project" value="InterPro"/>
</dbReference>
<reference evidence="6 7" key="1">
    <citation type="submission" date="2018-06" db="EMBL/GenBank/DDBJ databases">
        <title>Genomic Encyclopedia of Type Strains, Phase IV (KMG-IV): sequencing the most valuable type-strain genomes for metagenomic binning, comparative biology and taxonomic classification.</title>
        <authorList>
            <person name="Goeker M."/>
        </authorList>
    </citation>
    <scope>NUCLEOTIDE SEQUENCE [LARGE SCALE GENOMIC DNA]</scope>
    <source>
        <strain evidence="6 7">DSM 24032</strain>
    </source>
</reference>
<dbReference type="Proteomes" id="UP000253083">
    <property type="component" value="Unassembled WGS sequence"/>
</dbReference>
<dbReference type="OrthoDB" id="25954at2"/>
<dbReference type="RefSeq" id="WP_113955840.1">
    <property type="nucleotide sequence ID" value="NZ_QNRT01000008.1"/>
</dbReference>
<feature type="binding site" description="distal binding residue" evidence="5">
    <location>
        <position position="71"/>
    </location>
    <ligand>
        <name>heme</name>
        <dbReference type="ChEBI" id="CHEBI:30413"/>
    </ligand>
    <ligandPart>
        <name>Fe</name>
        <dbReference type="ChEBI" id="CHEBI:18248"/>
    </ligandPart>
</feature>
<evidence type="ECO:0000256" key="1">
    <source>
        <dbReference type="ARBA" id="ARBA00022448"/>
    </source>
</evidence>
<dbReference type="AlphaFoldDB" id="A0A395JID9"/>
<keyword evidence="7" id="KW-1185">Reference proteome</keyword>
<dbReference type="EMBL" id="QNRT01000008">
    <property type="protein sequence ID" value="RBP48366.1"/>
    <property type="molecule type" value="Genomic_DNA"/>
</dbReference>
<evidence type="ECO:0000256" key="5">
    <source>
        <dbReference type="PIRSR" id="PIRSR601486-1"/>
    </source>
</evidence>
<dbReference type="GO" id="GO:0046872">
    <property type="term" value="F:metal ion binding"/>
    <property type="evidence" value="ECO:0007669"/>
    <property type="project" value="UniProtKB-KW"/>
</dbReference>
<dbReference type="Pfam" id="PF01152">
    <property type="entry name" value="Bac_globin"/>
    <property type="match status" value="1"/>
</dbReference>
<protein>
    <submittedName>
        <fullName evidence="6">Hemoglobin</fullName>
    </submittedName>
</protein>
<dbReference type="InterPro" id="IPR009050">
    <property type="entry name" value="Globin-like_sf"/>
</dbReference>
<keyword evidence="4 5" id="KW-0408">Iron</keyword>
<evidence type="ECO:0000256" key="4">
    <source>
        <dbReference type="ARBA" id="ARBA00023004"/>
    </source>
</evidence>
<dbReference type="SUPFAM" id="SSF46458">
    <property type="entry name" value="Globin-like"/>
    <property type="match status" value="1"/>
</dbReference>
<evidence type="ECO:0000313" key="6">
    <source>
        <dbReference type="EMBL" id="RBP48366.1"/>
    </source>
</evidence>
<dbReference type="Gene3D" id="1.10.490.10">
    <property type="entry name" value="Globins"/>
    <property type="match status" value="1"/>
</dbReference>
<keyword evidence="3 5" id="KW-0479">Metal-binding</keyword>
<evidence type="ECO:0000256" key="3">
    <source>
        <dbReference type="ARBA" id="ARBA00022723"/>
    </source>
</evidence>
<dbReference type="InterPro" id="IPR001486">
    <property type="entry name" value="Hemoglobin_trunc"/>
</dbReference>
<keyword evidence="1" id="KW-0813">Transport</keyword>
<gene>
    <name evidence="6" type="ORF">DFR28_10895</name>
</gene>
<accession>A0A395JID9</accession>
<name>A0A395JID9_9GAMM</name>
<organism evidence="6 7">
    <name type="scientific">Arenicella xantha</name>
    <dbReference type="NCBI Taxonomy" id="644221"/>
    <lineage>
        <taxon>Bacteria</taxon>
        <taxon>Pseudomonadati</taxon>
        <taxon>Pseudomonadota</taxon>
        <taxon>Gammaproteobacteria</taxon>
        <taxon>Arenicellales</taxon>
        <taxon>Arenicellaceae</taxon>
        <taxon>Arenicella</taxon>
    </lineage>
</organism>
<dbReference type="CDD" id="cd08916">
    <property type="entry name" value="TrHb3_P"/>
    <property type="match status" value="1"/>
</dbReference>
<dbReference type="GO" id="GO:0020037">
    <property type="term" value="F:heme binding"/>
    <property type="evidence" value="ECO:0007669"/>
    <property type="project" value="InterPro"/>
</dbReference>
<keyword evidence="2 5" id="KW-0349">Heme</keyword>